<evidence type="ECO:0000313" key="1">
    <source>
        <dbReference type="Proteomes" id="UP000050761"/>
    </source>
</evidence>
<dbReference type="Gene3D" id="3.90.550.10">
    <property type="entry name" value="Spore Coat Polysaccharide Biosynthesis Protein SpsA, Chain A"/>
    <property type="match status" value="1"/>
</dbReference>
<proteinExistence type="predicted"/>
<accession>A0A8L8JSU9</accession>
<protein>
    <submittedName>
        <fullName evidence="2">Glyco_transf_7C domain-containing protein</fullName>
    </submittedName>
</protein>
<keyword evidence="1" id="KW-1185">Reference proteome</keyword>
<dbReference type="InterPro" id="IPR029044">
    <property type="entry name" value="Nucleotide-diphossugar_trans"/>
</dbReference>
<reference evidence="2" key="1">
    <citation type="submission" date="2019-09" db="UniProtKB">
        <authorList>
            <consortium name="WormBaseParasite"/>
        </authorList>
    </citation>
    <scope>IDENTIFICATION</scope>
</reference>
<dbReference type="AlphaFoldDB" id="A0A8L8JSU9"/>
<sequence length="343" mass="40020">LFVKQSCLVSGDANKPIAIVIVVQNTVNKEQYEQAQSTVECYAAYHRYPFHLVVVDQNASLSRICPQKDFMFQRHCVVAQHLSSWAEEWLLFIDADMAVVNPNHLIEEYVPMDPNVHIVFYKRIFNHEIMAGSYLIRNSKYSYDFLMHWSEYEYKLPKSFHGSDNGAIHVRSFAKCGCVHLMTSDLQSAVVSFQLPSQDGAREKCEKLWMVAKDYDTLSIYEVCMQMILSSNPLQQIVILEKGAMKWARDGWLTNSAWSVKDFILHGWQKRRKDKMHFARWHSPLVDSVWNPHICKESNAYFNWRYKDSFIKSNDEIQRILNATIITVDKDFQAIRKSLTSLE</sequence>
<dbReference type="PANTHER" id="PTHR31562">
    <property type="entry name" value="PROTEIN CBG18972"/>
    <property type="match status" value="1"/>
</dbReference>
<dbReference type="PANTHER" id="PTHR31562:SF2">
    <property type="entry name" value="NUCLEOTIDE-DIPHOSPHO-SUGAR TRANSFERASE"/>
    <property type="match status" value="1"/>
</dbReference>
<dbReference type="Proteomes" id="UP000050761">
    <property type="component" value="Unassembled WGS sequence"/>
</dbReference>
<name>A0A8L8JSU9_HELPZ</name>
<evidence type="ECO:0000313" key="2">
    <source>
        <dbReference type="WBParaSite" id="HPBE_0000622401-mRNA-1"/>
    </source>
</evidence>
<dbReference type="WBParaSite" id="HPBE_0000622401-mRNA-1">
    <property type="protein sequence ID" value="HPBE_0000622401-mRNA-1"/>
    <property type="gene ID" value="HPBE_0000622401"/>
</dbReference>
<organism evidence="1 2">
    <name type="scientific">Heligmosomoides polygyrus</name>
    <name type="common">Parasitic roundworm</name>
    <dbReference type="NCBI Taxonomy" id="6339"/>
    <lineage>
        <taxon>Eukaryota</taxon>
        <taxon>Metazoa</taxon>
        <taxon>Ecdysozoa</taxon>
        <taxon>Nematoda</taxon>
        <taxon>Chromadorea</taxon>
        <taxon>Rhabditida</taxon>
        <taxon>Rhabditina</taxon>
        <taxon>Rhabditomorpha</taxon>
        <taxon>Strongyloidea</taxon>
        <taxon>Heligmosomidae</taxon>
        <taxon>Heligmosomoides</taxon>
    </lineage>
</organism>
<dbReference type="InterPro" id="IPR004988">
    <property type="entry name" value="DUF273"/>
</dbReference>
<dbReference type="Pfam" id="PF03314">
    <property type="entry name" value="DUF273"/>
    <property type="match status" value="1"/>
</dbReference>
<dbReference type="SUPFAM" id="SSF53448">
    <property type="entry name" value="Nucleotide-diphospho-sugar transferases"/>
    <property type="match status" value="1"/>
</dbReference>